<evidence type="ECO:0000313" key="1">
    <source>
        <dbReference type="EMBL" id="XBS47636.1"/>
    </source>
</evidence>
<sequence length="230" mass="24617">MTIYSKAAGVFHHAAKIYYKVAGAWKRVNSVYIKKGGVWKQTFGRSNFAIFALGLAQTLQPATNRGVQKNGVQVFTAARSYNLVQFDKYGNITFQKGYDVFGEDQYIIDPGTAPAISGQIDGLTNDLNAMPVGQLFALISYDEPLGGHMRNSLPAAVYRVGGTAAIYGNANMAYRSAYLLIGKVGSAAFTEQNNGVTYPAGDAGTGTGDPNAAIAIPCFIWENNWYAGAA</sequence>
<organism evidence="1">
    <name type="scientific">Burkholderia phage vB_BgluM-SURPRISE13</name>
    <dbReference type="NCBI Taxonomy" id="3159457"/>
    <lineage>
        <taxon>Viruses</taxon>
    </lineage>
</organism>
<dbReference type="EMBL" id="PP856017">
    <property type="protein sequence ID" value="XBS47636.1"/>
    <property type="molecule type" value="Genomic_DNA"/>
</dbReference>
<gene>
    <name evidence="1" type="ORF">SURPRISE13_087</name>
</gene>
<accession>A0AAU7PFC4</accession>
<reference evidence="1" key="1">
    <citation type="submission" date="2024-05" db="EMBL/GenBank/DDBJ databases">
        <title>Isolation and characterization of the novel Burkholderia jumbo bacteriophage Surprise13.</title>
        <authorList>
            <person name="Supina B.S.I."/>
            <person name="Dennis J."/>
        </authorList>
    </citation>
    <scope>NUCLEOTIDE SEQUENCE</scope>
</reference>
<protein>
    <submittedName>
        <fullName evidence="1">Uncharacterized protein</fullName>
    </submittedName>
</protein>
<name>A0AAU7PFC4_9VIRU</name>
<proteinExistence type="predicted"/>